<evidence type="ECO:0000259" key="3">
    <source>
        <dbReference type="PROSITE" id="PS50110"/>
    </source>
</evidence>
<dbReference type="InterPro" id="IPR050595">
    <property type="entry name" value="Bact_response_regulator"/>
</dbReference>
<dbReference type="PANTHER" id="PTHR44591:SF3">
    <property type="entry name" value="RESPONSE REGULATORY DOMAIN-CONTAINING PROTEIN"/>
    <property type="match status" value="1"/>
</dbReference>
<comment type="caution">
    <text evidence="4">The sequence shown here is derived from an EMBL/GenBank/DDBJ whole genome shotgun (WGS) entry which is preliminary data.</text>
</comment>
<evidence type="ECO:0000313" key="4">
    <source>
        <dbReference type="EMBL" id="MDW5595586.1"/>
    </source>
</evidence>
<reference evidence="4 5" key="2">
    <citation type="submission" date="2023-10" db="EMBL/GenBank/DDBJ databases">
        <authorList>
            <person name="Han X.F."/>
        </authorList>
    </citation>
    <scope>NUCLEOTIDE SEQUENCE [LARGE SCALE GENOMIC DNA]</scope>
    <source>
        <strain evidence="4 5">KCTC 39840</strain>
    </source>
</reference>
<dbReference type="Proteomes" id="UP001284601">
    <property type="component" value="Unassembled WGS sequence"/>
</dbReference>
<protein>
    <submittedName>
        <fullName evidence="4">Response regulator</fullName>
    </submittedName>
</protein>
<accession>A0ABU4HQL9</accession>
<dbReference type="SMART" id="SM00448">
    <property type="entry name" value="REC"/>
    <property type="match status" value="1"/>
</dbReference>
<dbReference type="Pfam" id="PF00072">
    <property type="entry name" value="Response_reg"/>
    <property type="match status" value="1"/>
</dbReference>
<evidence type="ECO:0000256" key="2">
    <source>
        <dbReference type="PROSITE-ProRule" id="PRU00169"/>
    </source>
</evidence>
<organism evidence="4 5">
    <name type="scientific">Conexibacter stalactiti</name>
    <dbReference type="NCBI Taxonomy" id="1940611"/>
    <lineage>
        <taxon>Bacteria</taxon>
        <taxon>Bacillati</taxon>
        <taxon>Actinomycetota</taxon>
        <taxon>Thermoleophilia</taxon>
        <taxon>Solirubrobacterales</taxon>
        <taxon>Conexibacteraceae</taxon>
        <taxon>Conexibacter</taxon>
    </lineage>
</organism>
<dbReference type="SUPFAM" id="SSF52172">
    <property type="entry name" value="CheY-like"/>
    <property type="match status" value="1"/>
</dbReference>
<name>A0ABU4HQL9_9ACTN</name>
<feature type="modified residue" description="4-aspartylphosphate" evidence="2">
    <location>
        <position position="56"/>
    </location>
</feature>
<evidence type="ECO:0000313" key="5">
    <source>
        <dbReference type="Proteomes" id="UP001284601"/>
    </source>
</evidence>
<feature type="domain" description="Response regulatory" evidence="3">
    <location>
        <begin position="6"/>
        <end position="117"/>
    </location>
</feature>
<sequence length="122" mass="12757">MTPTEPIVVIDDSLVIRRLVEAILTRAGREVHAFERASDALAEVGATVAPSVVLLDALLPDMDGAAVLEELRRRHGPATPPVVFVSGLDAAELPPADGYVQKPFTPARLLAAVADAEGAARA</sequence>
<dbReference type="RefSeq" id="WP_318597922.1">
    <property type="nucleotide sequence ID" value="NZ_JAWSTH010000036.1"/>
</dbReference>
<dbReference type="InterPro" id="IPR001789">
    <property type="entry name" value="Sig_transdc_resp-reg_receiver"/>
</dbReference>
<dbReference type="PANTHER" id="PTHR44591">
    <property type="entry name" value="STRESS RESPONSE REGULATOR PROTEIN 1"/>
    <property type="match status" value="1"/>
</dbReference>
<evidence type="ECO:0000256" key="1">
    <source>
        <dbReference type="ARBA" id="ARBA00022553"/>
    </source>
</evidence>
<reference evidence="5" key="1">
    <citation type="submission" date="2023-07" db="EMBL/GenBank/DDBJ databases">
        <title>Conexibacter stalactiti sp. nov., isolated from stalactites in a lava cave and emended description of the genus Conexibacter.</title>
        <authorList>
            <person name="Lee S.D."/>
        </authorList>
    </citation>
    <scope>NUCLEOTIDE SEQUENCE [LARGE SCALE GENOMIC DNA]</scope>
    <source>
        <strain evidence="5">KCTC 39840</strain>
    </source>
</reference>
<dbReference type="Gene3D" id="3.40.50.2300">
    <property type="match status" value="1"/>
</dbReference>
<proteinExistence type="predicted"/>
<keyword evidence="5" id="KW-1185">Reference proteome</keyword>
<gene>
    <name evidence="4" type="ORF">R7226_14645</name>
</gene>
<dbReference type="InterPro" id="IPR011006">
    <property type="entry name" value="CheY-like_superfamily"/>
</dbReference>
<dbReference type="CDD" id="cd00156">
    <property type="entry name" value="REC"/>
    <property type="match status" value="1"/>
</dbReference>
<dbReference type="EMBL" id="JAWSTH010000036">
    <property type="protein sequence ID" value="MDW5595586.1"/>
    <property type="molecule type" value="Genomic_DNA"/>
</dbReference>
<keyword evidence="1 2" id="KW-0597">Phosphoprotein</keyword>
<dbReference type="PROSITE" id="PS50110">
    <property type="entry name" value="RESPONSE_REGULATORY"/>
    <property type="match status" value="1"/>
</dbReference>